<reference evidence="1 2" key="1">
    <citation type="submission" date="2015-08" db="EMBL/GenBank/DDBJ databases">
        <title>Antibacterial properties of a collection of Vibrionaceae strains.</title>
        <authorList>
            <person name="Giubergia S."/>
        </authorList>
    </citation>
    <scope>NUCLEOTIDE SEQUENCE [LARGE SCALE GENOMIC DNA]</scope>
    <source>
        <strain evidence="1 2">S0821</strain>
    </source>
</reference>
<dbReference type="RefSeq" id="WP_055466051.1">
    <property type="nucleotide sequence ID" value="NZ_LKHS01000009.1"/>
</dbReference>
<evidence type="ECO:0000313" key="1">
    <source>
        <dbReference type="EMBL" id="KQH85750.1"/>
    </source>
</evidence>
<protein>
    <recommendedName>
        <fullName evidence="3">HNH endonuclease</fullName>
    </recommendedName>
</protein>
<comment type="caution">
    <text evidence="1">The sequence shown here is derived from an EMBL/GenBank/DDBJ whole genome shotgun (WGS) entry which is preliminary data.</text>
</comment>
<evidence type="ECO:0000313" key="2">
    <source>
        <dbReference type="Proteomes" id="UP000051221"/>
    </source>
</evidence>
<dbReference type="EMBL" id="LKHS01000009">
    <property type="protein sequence ID" value="KQH85750.1"/>
    <property type="molecule type" value="Genomic_DNA"/>
</dbReference>
<dbReference type="Proteomes" id="UP000051221">
    <property type="component" value="Unassembled WGS sequence"/>
</dbReference>
<dbReference type="AlphaFoldDB" id="A0A0Q2RP56"/>
<evidence type="ECO:0008006" key="3">
    <source>
        <dbReference type="Google" id="ProtNLM"/>
    </source>
</evidence>
<sequence length="207" mass="23968">MQPYVLTREDVNNIGAAIKEGGNIWSSEHIADFKQNLKSHYRTAQNEQCSYCKRVIRGEFKMVLDIEHILPKGERAFKKFMFDPKNLCVSCKRCNMEIKGSDTSFIVDGTSFEDEFYASDKYLFLHPHSDNYWDSINYSVAIENDIQLIQYTVVNDCPKGLYTYNYFKLEQLEIDIVDEAQGVETESISPAIDEDLALEIQELFQDP</sequence>
<organism evidence="1 2">
    <name type="scientific">Vibrio furnissii</name>
    <dbReference type="NCBI Taxonomy" id="29494"/>
    <lineage>
        <taxon>Bacteria</taxon>
        <taxon>Pseudomonadati</taxon>
        <taxon>Pseudomonadota</taxon>
        <taxon>Gammaproteobacteria</taxon>
        <taxon>Vibrionales</taxon>
        <taxon>Vibrionaceae</taxon>
        <taxon>Vibrio</taxon>
    </lineage>
</organism>
<dbReference type="Gene3D" id="1.10.30.50">
    <property type="match status" value="1"/>
</dbReference>
<proteinExistence type="predicted"/>
<gene>
    <name evidence="1" type="ORF">AMR76_10720</name>
</gene>
<dbReference type="CDD" id="cd00085">
    <property type="entry name" value="HNHc"/>
    <property type="match status" value="1"/>
</dbReference>
<dbReference type="InParanoid" id="A0A0Q2RP56"/>
<name>A0A0Q2RP56_VIBFU</name>
<keyword evidence="2" id="KW-1185">Reference proteome</keyword>
<dbReference type="InterPro" id="IPR003615">
    <property type="entry name" value="HNH_nuc"/>
</dbReference>
<accession>A0A0Q2RP56</accession>